<sequence>MVVNNNLYHHFSLSNKGLTPPPPASLLAPTRGCKTLVMQHIERTDQRCPPPGPEASRTTRLHHGSCSETAHLDVRSDGDKPGKKGKGSRESESLGFKKDTRTDSQSSPQLWATPGNNFKKITGYRLYKTQGMNSFSSTIQDKEEHR</sequence>
<reference evidence="2 3" key="1">
    <citation type="journal article" date="2023" name="Mol. Biol. Evol.">
        <title>Genomics of Secondarily Temperate Adaptation in the Only Non-Antarctic Icefish.</title>
        <authorList>
            <person name="Rivera-Colon A.G."/>
            <person name="Rayamajhi N."/>
            <person name="Minhas B.F."/>
            <person name="Madrigal G."/>
            <person name="Bilyk K.T."/>
            <person name="Yoon V."/>
            <person name="Hune M."/>
            <person name="Gregory S."/>
            <person name="Cheng C.H.C."/>
            <person name="Catchen J.M."/>
        </authorList>
    </citation>
    <scope>NUCLEOTIDE SEQUENCE [LARGE SCALE GENOMIC DNA]</scope>
    <source>
        <tissue evidence="2">White muscle</tissue>
    </source>
</reference>
<evidence type="ECO:0000256" key="1">
    <source>
        <dbReference type="SAM" id="MobiDB-lite"/>
    </source>
</evidence>
<comment type="caution">
    <text evidence="2">The sequence shown here is derived from an EMBL/GenBank/DDBJ whole genome shotgun (WGS) entry which is preliminary data.</text>
</comment>
<evidence type="ECO:0000313" key="2">
    <source>
        <dbReference type="EMBL" id="KAK5908257.1"/>
    </source>
</evidence>
<dbReference type="Proteomes" id="UP001331515">
    <property type="component" value="Unassembled WGS sequence"/>
</dbReference>
<accession>A0AAN8HAS0</accession>
<dbReference type="AlphaFoldDB" id="A0AAN8HAS0"/>
<keyword evidence="3" id="KW-1185">Reference proteome</keyword>
<organism evidence="2 3">
    <name type="scientific">Champsocephalus gunnari</name>
    <name type="common">Mackerel icefish</name>
    <dbReference type="NCBI Taxonomy" id="52237"/>
    <lineage>
        <taxon>Eukaryota</taxon>
        <taxon>Metazoa</taxon>
        <taxon>Chordata</taxon>
        <taxon>Craniata</taxon>
        <taxon>Vertebrata</taxon>
        <taxon>Euteleostomi</taxon>
        <taxon>Actinopterygii</taxon>
        <taxon>Neopterygii</taxon>
        <taxon>Teleostei</taxon>
        <taxon>Neoteleostei</taxon>
        <taxon>Acanthomorphata</taxon>
        <taxon>Eupercaria</taxon>
        <taxon>Perciformes</taxon>
        <taxon>Notothenioidei</taxon>
        <taxon>Channichthyidae</taxon>
        <taxon>Champsocephalus</taxon>
    </lineage>
</organism>
<feature type="compositionally biased region" description="Polar residues" evidence="1">
    <location>
        <begin position="103"/>
        <end position="116"/>
    </location>
</feature>
<dbReference type="EMBL" id="JAURVH010001529">
    <property type="protein sequence ID" value="KAK5908257.1"/>
    <property type="molecule type" value="Genomic_DNA"/>
</dbReference>
<feature type="compositionally biased region" description="Basic and acidic residues" evidence="1">
    <location>
        <begin position="70"/>
        <end position="102"/>
    </location>
</feature>
<protein>
    <submittedName>
        <fullName evidence="2">Uncharacterized protein</fullName>
    </submittedName>
</protein>
<evidence type="ECO:0000313" key="3">
    <source>
        <dbReference type="Proteomes" id="UP001331515"/>
    </source>
</evidence>
<proteinExistence type="predicted"/>
<name>A0AAN8HAS0_CHAGU</name>
<feature type="region of interest" description="Disordered" evidence="1">
    <location>
        <begin position="42"/>
        <end position="117"/>
    </location>
</feature>
<gene>
    <name evidence="2" type="ORF">CgunFtcFv8_016331</name>
</gene>